<evidence type="ECO:0000256" key="7">
    <source>
        <dbReference type="ARBA" id="ARBA00038093"/>
    </source>
</evidence>
<comment type="cofactor">
    <cofactor evidence="1">
        <name>Mg(2+)</name>
        <dbReference type="ChEBI" id="CHEBI:18420"/>
    </cofactor>
</comment>
<keyword evidence="2" id="KW-1277">Toxin-antitoxin system</keyword>
<dbReference type="Pfam" id="PF01850">
    <property type="entry name" value="PIN"/>
    <property type="match status" value="1"/>
</dbReference>
<dbReference type="InterPro" id="IPR029060">
    <property type="entry name" value="PIN-like_dom_sf"/>
</dbReference>
<dbReference type="GO" id="GO:0004518">
    <property type="term" value="F:nuclease activity"/>
    <property type="evidence" value="ECO:0007669"/>
    <property type="project" value="UniProtKB-KW"/>
</dbReference>
<dbReference type="PANTHER" id="PTHR33653:SF1">
    <property type="entry name" value="RIBONUCLEASE VAPC2"/>
    <property type="match status" value="1"/>
</dbReference>
<evidence type="ECO:0000256" key="6">
    <source>
        <dbReference type="ARBA" id="ARBA00022842"/>
    </source>
</evidence>
<dbReference type="PANTHER" id="PTHR33653">
    <property type="entry name" value="RIBONUCLEASE VAPC2"/>
    <property type="match status" value="1"/>
</dbReference>
<keyword evidence="5" id="KW-0378">Hydrolase</keyword>
<dbReference type="InterPro" id="IPR002716">
    <property type="entry name" value="PIN_dom"/>
</dbReference>
<comment type="caution">
    <text evidence="9">The sequence shown here is derived from an EMBL/GenBank/DDBJ whole genome shotgun (WGS) entry which is preliminary data.</text>
</comment>
<dbReference type="InterPro" id="IPR050556">
    <property type="entry name" value="Type_II_TA_system_RNase"/>
</dbReference>
<dbReference type="GO" id="GO:0046872">
    <property type="term" value="F:metal ion binding"/>
    <property type="evidence" value="ECO:0007669"/>
    <property type="project" value="UniProtKB-KW"/>
</dbReference>
<evidence type="ECO:0000256" key="2">
    <source>
        <dbReference type="ARBA" id="ARBA00022649"/>
    </source>
</evidence>
<dbReference type="EMBL" id="DACSXJ010000166">
    <property type="protein sequence ID" value="HAT3901348.1"/>
    <property type="molecule type" value="Genomic_DNA"/>
</dbReference>
<evidence type="ECO:0000313" key="9">
    <source>
        <dbReference type="EMBL" id="HAT3901348.1"/>
    </source>
</evidence>
<reference evidence="9" key="1">
    <citation type="journal article" date="2018" name="Genome Biol.">
        <title>SKESA: strategic k-mer extension for scrupulous assemblies.</title>
        <authorList>
            <person name="Souvorov A."/>
            <person name="Agarwala R."/>
            <person name="Lipman D.J."/>
        </authorList>
    </citation>
    <scope>NUCLEOTIDE SEQUENCE</scope>
    <source>
        <strain evidence="9">O50</strain>
    </source>
</reference>
<proteinExistence type="inferred from homology"/>
<dbReference type="Proteomes" id="UP000855471">
    <property type="component" value="Unassembled WGS sequence"/>
</dbReference>
<dbReference type="Gene3D" id="3.40.50.1010">
    <property type="entry name" value="5'-nuclease"/>
    <property type="match status" value="1"/>
</dbReference>
<protein>
    <submittedName>
        <fullName evidence="9">Type II toxin-antitoxin system VapC family toxin</fullName>
    </submittedName>
</protein>
<feature type="domain" description="PIN" evidence="8">
    <location>
        <begin position="23"/>
        <end position="83"/>
    </location>
</feature>
<evidence type="ECO:0000256" key="1">
    <source>
        <dbReference type="ARBA" id="ARBA00001946"/>
    </source>
</evidence>
<organism evidence="9">
    <name type="scientific">Citrobacter freundii</name>
    <dbReference type="NCBI Taxonomy" id="546"/>
    <lineage>
        <taxon>Bacteria</taxon>
        <taxon>Pseudomonadati</taxon>
        <taxon>Pseudomonadota</taxon>
        <taxon>Gammaproteobacteria</taxon>
        <taxon>Enterobacterales</taxon>
        <taxon>Enterobacteriaceae</taxon>
        <taxon>Citrobacter</taxon>
        <taxon>Citrobacter freundii complex</taxon>
    </lineage>
</organism>
<gene>
    <name evidence="9" type="ORF">I9Y29_005893</name>
</gene>
<keyword evidence="4" id="KW-0479">Metal-binding</keyword>
<accession>A0A8H9QHZ0</accession>
<feature type="non-terminal residue" evidence="9">
    <location>
        <position position="1"/>
    </location>
</feature>
<comment type="similarity">
    <text evidence="7">Belongs to the PINc/VapC protein family.</text>
</comment>
<keyword evidence="6" id="KW-0460">Magnesium</keyword>
<sequence length="91" mass="9703">RFGATGPKASPRHIELVDAFCARLDAILPWDRAAVDATTEIKVALRMAGTPIGPNDTAIAGHAIAAGAVLVTNNTREFERVPGLVLEDWVR</sequence>
<reference evidence="9" key="2">
    <citation type="submission" date="2020-09" db="EMBL/GenBank/DDBJ databases">
        <authorList>
            <consortium name="NCBI Pathogen Detection Project"/>
        </authorList>
    </citation>
    <scope>NUCLEOTIDE SEQUENCE</scope>
    <source>
        <strain evidence="9">O50</strain>
    </source>
</reference>
<keyword evidence="3" id="KW-0540">Nuclease</keyword>
<evidence type="ECO:0000256" key="3">
    <source>
        <dbReference type="ARBA" id="ARBA00022722"/>
    </source>
</evidence>
<evidence type="ECO:0000259" key="8">
    <source>
        <dbReference type="Pfam" id="PF01850"/>
    </source>
</evidence>
<dbReference type="SUPFAM" id="SSF88723">
    <property type="entry name" value="PIN domain-like"/>
    <property type="match status" value="1"/>
</dbReference>
<name>A0A8H9QHZ0_CITFR</name>
<evidence type="ECO:0000256" key="4">
    <source>
        <dbReference type="ARBA" id="ARBA00022723"/>
    </source>
</evidence>
<dbReference type="AlphaFoldDB" id="A0A8H9QHZ0"/>
<dbReference type="GO" id="GO:0016787">
    <property type="term" value="F:hydrolase activity"/>
    <property type="evidence" value="ECO:0007669"/>
    <property type="project" value="UniProtKB-KW"/>
</dbReference>
<evidence type="ECO:0000256" key="5">
    <source>
        <dbReference type="ARBA" id="ARBA00022801"/>
    </source>
</evidence>